<evidence type="ECO:0000313" key="2">
    <source>
        <dbReference type="EMBL" id="CAG8792082.1"/>
    </source>
</evidence>
<name>A0A9N9JU78_9GLOM</name>
<accession>A0A9N9JU78</accession>
<comment type="caution">
    <text evidence="2">The sequence shown here is derived from an EMBL/GenBank/DDBJ whole genome shotgun (WGS) entry which is preliminary data.</text>
</comment>
<gene>
    <name evidence="2" type="ORF">DERYTH_LOCUS21630</name>
</gene>
<dbReference type="OrthoDB" id="10626526at2759"/>
<protein>
    <submittedName>
        <fullName evidence="2">23885_t:CDS:1</fullName>
    </submittedName>
</protein>
<evidence type="ECO:0000256" key="1">
    <source>
        <dbReference type="SAM" id="MobiDB-lite"/>
    </source>
</evidence>
<feature type="non-terminal residue" evidence="2">
    <location>
        <position position="74"/>
    </location>
</feature>
<reference evidence="2" key="1">
    <citation type="submission" date="2021-06" db="EMBL/GenBank/DDBJ databases">
        <authorList>
            <person name="Kallberg Y."/>
            <person name="Tangrot J."/>
            <person name="Rosling A."/>
        </authorList>
    </citation>
    <scope>NUCLEOTIDE SEQUENCE</scope>
    <source>
        <strain evidence="2">MA453B</strain>
    </source>
</reference>
<keyword evidence="3" id="KW-1185">Reference proteome</keyword>
<dbReference type="AlphaFoldDB" id="A0A9N9JU78"/>
<evidence type="ECO:0000313" key="3">
    <source>
        <dbReference type="Proteomes" id="UP000789405"/>
    </source>
</evidence>
<organism evidence="2 3">
    <name type="scientific">Dentiscutata erythropus</name>
    <dbReference type="NCBI Taxonomy" id="1348616"/>
    <lineage>
        <taxon>Eukaryota</taxon>
        <taxon>Fungi</taxon>
        <taxon>Fungi incertae sedis</taxon>
        <taxon>Mucoromycota</taxon>
        <taxon>Glomeromycotina</taxon>
        <taxon>Glomeromycetes</taxon>
        <taxon>Diversisporales</taxon>
        <taxon>Gigasporaceae</taxon>
        <taxon>Dentiscutata</taxon>
    </lineage>
</organism>
<dbReference type="EMBL" id="CAJVPY010028070">
    <property type="protein sequence ID" value="CAG8792082.1"/>
    <property type="molecule type" value="Genomic_DNA"/>
</dbReference>
<sequence length="74" mass="8632">MNQFSECNEFLLDEIDNLNEMDDILIDILPENQLEINNVMNLQYELFDSQTQQSNNVGLNDNGFSGNRDFNIEE</sequence>
<feature type="region of interest" description="Disordered" evidence="1">
    <location>
        <begin position="55"/>
        <end position="74"/>
    </location>
</feature>
<feature type="compositionally biased region" description="Polar residues" evidence="1">
    <location>
        <begin position="55"/>
        <end position="65"/>
    </location>
</feature>
<dbReference type="Proteomes" id="UP000789405">
    <property type="component" value="Unassembled WGS sequence"/>
</dbReference>
<proteinExistence type="predicted"/>